<comment type="caution">
    <text evidence="10">The sequence shown here is derived from an EMBL/GenBank/DDBJ whole genome shotgun (WGS) entry which is preliminary data.</text>
</comment>
<evidence type="ECO:0000256" key="3">
    <source>
        <dbReference type="ARBA" id="ARBA00023125"/>
    </source>
</evidence>
<dbReference type="SMART" id="SM00717">
    <property type="entry name" value="SANT"/>
    <property type="match status" value="1"/>
</dbReference>
<feature type="region of interest" description="Disordered" evidence="6">
    <location>
        <begin position="65"/>
        <end position="103"/>
    </location>
</feature>
<reference evidence="10 11" key="1">
    <citation type="journal article" date="2023" name="Hortic Res">
        <title>Pangenome of water caltrop reveals structural variations and asymmetric subgenome divergence after allopolyploidization.</title>
        <authorList>
            <person name="Zhang X."/>
            <person name="Chen Y."/>
            <person name="Wang L."/>
            <person name="Yuan Y."/>
            <person name="Fang M."/>
            <person name="Shi L."/>
            <person name="Lu R."/>
            <person name="Comes H.P."/>
            <person name="Ma Y."/>
            <person name="Chen Y."/>
            <person name="Huang G."/>
            <person name="Zhou Y."/>
            <person name="Zheng Z."/>
            <person name="Qiu Y."/>
        </authorList>
    </citation>
    <scope>NUCLEOTIDE SEQUENCE [LARGE SCALE GENOMIC DNA]</scope>
    <source>
        <strain evidence="10">F231</strain>
    </source>
</reference>
<dbReference type="InterPro" id="IPR009057">
    <property type="entry name" value="Homeodomain-like_sf"/>
</dbReference>
<keyword evidence="11" id="KW-1185">Reference proteome</keyword>
<dbReference type="GO" id="GO:0006355">
    <property type="term" value="P:regulation of DNA-templated transcription"/>
    <property type="evidence" value="ECO:0007669"/>
    <property type="project" value="UniProtKB-ARBA"/>
</dbReference>
<evidence type="ECO:0000313" key="11">
    <source>
        <dbReference type="Proteomes" id="UP001346149"/>
    </source>
</evidence>
<dbReference type="InterPro" id="IPR006447">
    <property type="entry name" value="Myb_dom_plants"/>
</dbReference>
<dbReference type="EMBL" id="JAXQNO010000009">
    <property type="protein sequence ID" value="KAK4791580.1"/>
    <property type="molecule type" value="Genomic_DNA"/>
</dbReference>
<dbReference type="InterPro" id="IPR001005">
    <property type="entry name" value="SANT/Myb"/>
</dbReference>
<dbReference type="Pfam" id="PF00249">
    <property type="entry name" value="Myb_DNA-binding"/>
    <property type="match status" value="1"/>
</dbReference>
<keyword evidence="4" id="KW-0804">Transcription</keyword>
<dbReference type="Gene3D" id="1.10.10.60">
    <property type="entry name" value="Homeodomain-like"/>
    <property type="match status" value="1"/>
</dbReference>
<feature type="region of interest" description="Disordered" evidence="6">
    <location>
        <begin position="183"/>
        <end position="227"/>
    </location>
</feature>
<evidence type="ECO:0000259" key="8">
    <source>
        <dbReference type="PROSITE" id="PS51293"/>
    </source>
</evidence>
<dbReference type="GO" id="GO:0005634">
    <property type="term" value="C:nucleus"/>
    <property type="evidence" value="ECO:0007669"/>
    <property type="project" value="UniProtKB-SubCell"/>
</dbReference>
<dbReference type="CDD" id="cd00167">
    <property type="entry name" value="SANT"/>
    <property type="match status" value="1"/>
</dbReference>
<evidence type="ECO:0000256" key="2">
    <source>
        <dbReference type="ARBA" id="ARBA00023015"/>
    </source>
</evidence>
<evidence type="ECO:0000256" key="1">
    <source>
        <dbReference type="ARBA" id="ARBA00004123"/>
    </source>
</evidence>
<dbReference type="PANTHER" id="PTHR44191:SF4">
    <property type="entry name" value="OS01G0187900 PROTEIN"/>
    <property type="match status" value="1"/>
</dbReference>
<dbReference type="PROSITE" id="PS50090">
    <property type="entry name" value="MYB_LIKE"/>
    <property type="match status" value="1"/>
</dbReference>
<feature type="region of interest" description="Disordered" evidence="6">
    <location>
        <begin position="326"/>
        <end position="353"/>
    </location>
</feature>
<dbReference type="GO" id="GO:0009723">
    <property type="term" value="P:response to ethylene"/>
    <property type="evidence" value="ECO:0007669"/>
    <property type="project" value="TreeGrafter"/>
</dbReference>
<keyword evidence="2" id="KW-0805">Transcription regulation</keyword>
<dbReference type="AlphaFoldDB" id="A0AAN7LSR3"/>
<proteinExistence type="predicted"/>
<evidence type="ECO:0000313" key="10">
    <source>
        <dbReference type="EMBL" id="KAK4791580.1"/>
    </source>
</evidence>
<dbReference type="SUPFAM" id="SSF46689">
    <property type="entry name" value="Homeodomain-like"/>
    <property type="match status" value="1"/>
</dbReference>
<dbReference type="InterPro" id="IPR052245">
    <property type="entry name" value="Plant_Stress_Dev_TF"/>
</dbReference>
<protein>
    <submittedName>
        <fullName evidence="10">Uncharacterized protein</fullName>
    </submittedName>
</protein>
<gene>
    <name evidence="10" type="ORF">SAY86_031993</name>
</gene>
<feature type="domain" description="Myb-like" evidence="7">
    <location>
        <begin position="99"/>
        <end position="151"/>
    </location>
</feature>
<name>A0AAN7LSR3_TRANT</name>
<evidence type="ECO:0000259" key="9">
    <source>
        <dbReference type="PROSITE" id="PS51294"/>
    </source>
</evidence>
<feature type="domain" description="SANT" evidence="8">
    <location>
        <begin position="107"/>
        <end position="155"/>
    </location>
</feature>
<comment type="subcellular location">
    <subcellularLocation>
        <location evidence="1">Nucleus</location>
    </subcellularLocation>
</comment>
<feature type="domain" description="HTH myb-type" evidence="9">
    <location>
        <begin position="99"/>
        <end position="155"/>
    </location>
</feature>
<dbReference type="NCBIfam" id="TIGR01557">
    <property type="entry name" value="myb_SHAQKYF"/>
    <property type="match status" value="1"/>
</dbReference>
<evidence type="ECO:0000259" key="7">
    <source>
        <dbReference type="PROSITE" id="PS50090"/>
    </source>
</evidence>
<feature type="compositionally biased region" description="Polar residues" evidence="6">
    <location>
        <begin position="7"/>
        <end position="17"/>
    </location>
</feature>
<dbReference type="InterPro" id="IPR017930">
    <property type="entry name" value="Myb_dom"/>
</dbReference>
<evidence type="ECO:0000256" key="5">
    <source>
        <dbReference type="ARBA" id="ARBA00023242"/>
    </source>
</evidence>
<sequence>MTRRCSHCSNNGHNSRTCPARGGAGAAGPSAVGVKLFGVCLGDVSMMKKSASMGNLSAHFHSSSTTPNTCSTDPGRDAVHVPNGYLSDDTAHGSSHRRGEKKKGIPWTEEEHRLFLIGLQKLGKGDWRGIARNYVMSRTPTQVASHAQKYYIRQTHASRRKRRSSLFDMTPDVEIDPPMVLEKPMSHPPARGNNSKPMPSLNLSLGSEAEPMETSSEDPPKEHEKKLTPHAGFPLLFPGYLHTPIPVPMPFPIWSPVLAQLEDSKFPEGTSHHEVLKPIPLPLKEPVNVDELVGMSHLSLVERKSSSDLKETPSLSIKLLGKPSRQSAFHLNSGPEGGGTDLHTGKNNPIQAV</sequence>
<evidence type="ECO:0000256" key="4">
    <source>
        <dbReference type="ARBA" id="ARBA00023163"/>
    </source>
</evidence>
<dbReference type="FunFam" id="1.10.10.60:FF:000009">
    <property type="entry name" value="transcription factor MYB1R1"/>
    <property type="match status" value="1"/>
</dbReference>
<accession>A0AAN7LSR3</accession>
<feature type="compositionally biased region" description="Polar residues" evidence="6">
    <location>
        <begin position="192"/>
        <end position="205"/>
    </location>
</feature>
<keyword evidence="3" id="KW-0238">DNA-binding</keyword>
<evidence type="ECO:0000256" key="6">
    <source>
        <dbReference type="SAM" id="MobiDB-lite"/>
    </source>
</evidence>
<dbReference type="PROSITE" id="PS51294">
    <property type="entry name" value="HTH_MYB"/>
    <property type="match status" value="1"/>
</dbReference>
<dbReference type="PANTHER" id="PTHR44191">
    <property type="entry name" value="TRANSCRIPTION FACTOR KUA1"/>
    <property type="match status" value="1"/>
</dbReference>
<dbReference type="GO" id="GO:0003677">
    <property type="term" value="F:DNA binding"/>
    <property type="evidence" value="ECO:0007669"/>
    <property type="project" value="UniProtKB-KW"/>
</dbReference>
<keyword evidence="5" id="KW-0539">Nucleus</keyword>
<dbReference type="Proteomes" id="UP001346149">
    <property type="component" value="Unassembled WGS sequence"/>
</dbReference>
<feature type="compositionally biased region" description="Basic and acidic residues" evidence="6">
    <location>
        <begin position="218"/>
        <end position="227"/>
    </location>
</feature>
<organism evidence="10 11">
    <name type="scientific">Trapa natans</name>
    <name type="common">Water chestnut</name>
    <dbReference type="NCBI Taxonomy" id="22666"/>
    <lineage>
        <taxon>Eukaryota</taxon>
        <taxon>Viridiplantae</taxon>
        <taxon>Streptophyta</taxon>
        <taxon>Embryophyta</taxon>
        <taxon>Tracheophyta</taxon>
        <taxon>Spermatophyta</taxon>
        <taxon>Magnoliopsida</taxon>
        <taxon>eudicotyledons</taxon>
        <taxon>Gunneridae</taxon>
        <taxon>Pentapetalae</taxon>
        <taxon>rosids</taxon>
        <taxon>malvids</taxon>
        <taxon>Myrtales</taxon>
        <taxon>Lythraceae</taxon>
        <taxon>Trapa</taxon>
    </lineage>
</organism>
<dbReference type="PROSITE" id="PS51293">
    <property type="entry name" value="SANT"/>
    <property type="match status" value="1"/>
</dbReference>
<dbReference type="InterPro" id="IPR017884">
    <property type="entry name" value="SANT_dom"/>
</dbReference>
<dbReference type="GO" id="GO:0009739">
    <property type="term" value="P:response to gibberellin"/>
    <property type="evidence" value="ECO:0007669"/>
    <property type="project" value="TreeGrafter"/>
</dbReference>
<feature type="region of interest" description="Disordered" evidence="6">
    <location>
        <begin position="1"/>
        <end position="26"/>
    </location>
</feature>